<dbReference type="InterPro" id="IPR011047">
    <property type="entry name" value="Quinoprotein_ADH-like_sf"/>
</dbReference>
<dbReference type="InterPro" id="IPR008707">
    <property type="entry name" value="B-propeller_PilY1"/>
</dbReference>
<protein>
    <recommendedName>
        <fullName evidence="9">PilY1 beta-propeller domain-containing protein</fullName>
    </recommendedName>
</protein>
<comment type="caution">
    <text evidence="10">The sequence shown here is derived from an EMBL/GenBank/DDBJ whole genome shotgun (WGS) entry which is preliminary data.</text>
</comment>
<feature type="domain" description="PilY1 beta-propeller" evidence="9">
    <location>
        <begin position="1194"/>
        <end position="1333"/>
    </location>
</feature>
<evidence type="ECO:0000313" key="10">
    <source>
        <dbReference type="EMBL" id="PWN57073.1"/>
    </source>
</evidence>
<feature type="compositionally biased region" description="Low complexity" evidence="7">
    <location>
        <begin position="417"/>
        <end position="434"/>
    </location>
</feature>
<feature type="domain" description="PilY1 beta-propeller" evidence="9">
    <location>
        <begin position="802"/>
        <end position="926"/>
    </location>
</feature>
<evidence type="ECO:0000256" key="3">
    <source>
        <dbReference type="ARBA" id="ARBA00022558"/>
    </source>
</evidence>
<evidence type="ECO:0000256" key="8">
    <source>
        <dbReference type="SAM" id="SignalP"/>
    </source>
</evidence>
<feature type="region of interest" description="Disordered" evidence="7">
    <location>
        <begin position="415"/>
        <end position="434"/>
    </location>
</feature>
<feature type="signal peptide" evidence="8">
    <location>
        <begin position="1"/>
        <end position="30"/>
    </location>
</feature>
<evidence type="ECO:0000259" key="9">
    <source>
        <dbReference type="Pfam" id="PF05567"/>
    </source>
</evidence>
<reference evidence="10 11" key="1">
    <citation type="submission" date="2018-05" db="EMBL/GenBank/DDBJ databases">
        <title>Abyssibacter profundi OUC007T gen. nov., sp. nov, a marine bacterium isolated from seawater of the Mariana Trench.</title>
        <authorList>
            <person name="Zhou S."/>
        </authorList>
    </citation>
    <scope>NUCLEOTIDE SEQUENCE [LARGE SCALE GENOMIC DNA]</scope>
    <source>
        <strain evidence="10 11">OUC007</strain>
    </source>
</reference>
<evidence type="ECO:0000256" key="7">
    <source>
        <dbReference type="SAM" id="MobiDB-lite"/>
    </source>
</evidence>
<evidence type="ECO:0000256" key="6">
    <source>
        <dbReference type="ARBA" id="ARBA00023263"/>
    </source>
</evidence>
<dbReference type="SUPFAM" id="SSF50998">
    <property type="entry name" value="Quinoprotein alcohol dehydrogenase-like"/>
    <property type="match status" value="1"/>
</dbReference>
<evidence type="ECO:0000256" key="5">
    <source>
        <dbReference type="ARBA" id="ARBA00022837"/>
    </source>
</evidence>
<evidence type="ECO:0000256" key="4">
    <source>
        <dbReference type="ARBA" id="ARBA00022723"/>
    </source>
</evidence>
<keyword evidence="6" id="KW-0281">Fimbrium</keyword>
<evidence type="ECO:0000313" key="11">
    <source>
        <dbReference type="Proteomes" id="UP000251800"/>
    </source>
</evidence>
<keyword evidence="3" id="KW-1029">Fimbrium biogenesis</keyword>
<dbReference type="RefSeq" id="WP_109719153.1">
    <property type="nucleotide sequence ID" value="NZ_QEQK01000003.1"/>
</dbReference>
<evidence type="ECO:0000256" key="2">
    <source>
        <dbReference type="ARBA" id="ARBA00008387"/>
    </source>
</evidence>
<keyword evidence="4" id="KW-0479">Metal-binding</keyword>
<comment type="subcellular location">
    <subcellularLocation>
        <location evidence="1">Fimbrium</location>
    </subcellularLocation>
</comment>
<accession>A0A363UNR9</accession>
<comment type="similarity">
    <text evidence="2">Belongs to the PilY1 family.</text>
</comment>
<organism evidence="10 11">
    <name type="scientific">Abyssibacter profundi</name>
    <dbReference type="NCBI Taxonomy" id="2182787"/>
    <lineage>
        <taxon>Bacteria</taxon>
        <taxon>Pseudomonadati</taxon>
        <taxon>Pseudomonadota</taxon>
        <taxon>Gammaproteobacteria</taxon>
        <taxon>Chromatiales</taxon>
        <taxon>Oceanococcaceae</taxon>
        <taxon>Abyssibacter</taxon>
    </lineage>
</organism>
<gene>
    <name evidence="10" type="ORF">DEH80_03825</name>
</gene>
<feature type="chain" id="PRO_5016718408" description="PilY1 beta-propeller domain-containing protein" evidence="8">
    <location>
        <begin position="31"/>
        <end position="1501"/>
    </location>
</feature>
<evidence type="ECO:0000256" key="1">
    <source>
        <dbReference type="ARBA" id="ARBA00004561"/>
    </source>
</evidence>
<keyword evidence="8" id="KW-0732">Signal</keyword>
<sequence>MMTRFGNRLWGSRALAATAALCLSAGTALAVELPLDTLSGGGSQIPDGPIELGVSPPPVVMLLIDDSLSMSSNFLVDDEDAQREFGVQALTYRWIYPLPVDAPSSNSAYSNAYLHRLAVPTEAFVNAWNDEDNDFLRGSEAMLGPEYAGVWRARNAQYNSLYYDPAETYEPWPYGVDAAGAPFADASASAARLDPYNPSQTLDLRAAQTFTTSVVTEDGDIVSATHEIRCTTSGLGCLNPANYVDLRETTAHYYTWTDTDGDGVVDADDAHTRVNITDAAELQNFANWFQYHRSRELRFKGRLSEFMAGVGEAYMGVATVNNNSTARTEVLALNEDPSIGNRRQVMNAIFSARGNAAGTPLQSALYDVGEYLECTGGTNLFGNTNCPRLAEEDDGQCQQGAIMLITDGYASSDGAAVTSTGTPGSHGSAGSAHSVGNAPFGGVATNADGDDSSEFDGGAYGDSFSDTLADVAMHFYERDLDAALDSRQFVETYVLDLGLSGSLSRPTSTSELVAWGNPDPGDASFVPANRFDDLLHAAYNGRGQQCGVDDPALAEKFAEALRVRVGEAQGTTSVGLSSGSILSDQRVFLATYDAESLTGDLLAYDLNLDGTLGDPVWSAAQELDDKLDSQGADERLVLTYDPTLRRGIPFTWGQFSDPAYRLETVQSLQLPPELLLTLEALVDLANPILDVVLAAEGTILESVVEPVQQQLLDPILEQTALNGLGVSELVDTAVSPLYLNEIDVYSLLGLSRQLSEGRVDYLRGDQSLEEQNGGGFRDRTTRMGPIYHSRPVVVGPPDTDYSDQFLDDLFGDVTPVEDRYSTFRAAYADRRSMVYVGANDGMLHGFDATTGEELFAYVPGRLLGKVSELTEPDYEAGTFVDGRMSVVDAYDAFPACGGNGAECWRTILVGSLRGGGQGIYALDITDPEAFIAADTPSEQQALAESIVLWEFTDSPGAGLLGVVSGAKFLLQGILTDGLYDVLGEVLDPAFVESVIESTVEPACEAILGPLSVTCSLVSDLSDLLITIASPVLALLSDLLGLSAVVTDLPLLPTVTDLVDDLLEVLLGMDEYPGSPELGYTFAQPNIVRLADGRWAMVTGNGYHSTDIDLRVSDQSSPALANLGFSATGNAVVFVVDLATGLFDPDDQGGQFDTGSGSWISPSELTNPGDTPVSASVPLLEDVSALSELGVPAARPNGMADVAPVDLDGDGIIDRLYAGDERGALWRIDVDDADPDNWRFAFADGSTPEPLFDASVASSRLQPITTRPEVTFHPTLPGYMVLFGTGKFHEVEDLSATGLDTQSFYGIWDQYAGGSTAPDIDDADLLEQTIDDESTIEADVDGDGVTEPTRFRVTSNNVPSWRTGTNTGADTHLGWKLDMLVDGETDNQGERILGDPRLRNGQISFATVIPGESQCLFEGKSWFFRLDAGSGGRTLIAPYNNYIDDLPPSAIQNDAISELPQVLLTPTGQEVNLARDEGGEINAVLTEPGGFERQRATWRELR</sequence>
<dbReference type="Proteomes" id="UP000251800">
    <property type="component" value="Unassembled WGS sequence"/>
</dbReference>
<keyword evidence="11" id="KW-1185">Reference proteome</keyword>
<dbReference type="Pfam" id="PF05567">
    <property type="entry name" value="T4P_PilY1"/>
    <property type="match status" value="2"/>
</dbReference>
<keyword evidence="5" id="KW-0106">Calcium</keyword>
<name>A0A363UNR9_9GAMM</name>
<proteinExistence type="inferred from homology"/>
<dbReference type="GO" id="GO:0046872">
    <property type="term" value="F:metal ion binding"/>
    <property type="evidence" value="ECO:0007669"/>
    <property type="project" value="UniProtKB-KW"/>
</dbReference>
<dbReference type="GO" id="GO:0009289">
    <property type="term" value="C:pilus"/>
    <property type="evidence" value="ECO:0007669"/>
    <property type="project" value="UniProtKB-SubCell"/>
</dbReference>
<dbReference type="EMBL" id="QEQK01000003">
    <property type="protein sequence ID" value="PWN57073.1"/>
    <property type="molecule type" value="Genomic_DNA"/>
</dbReference>
<dbReference type="OrthoDB" id="7156875at2"/>